<evidence type="ECO:0000256" key="1">
    <source>
        <dbReference type="ARBA" id="ARBA00004651"/>
    </source>
</evidence>
<dbReference type="AlphaFoldDB" id="A0AAD5AUD2"/>
<evidence type="ECO:0000256" key="6">
    <source>
        <dbReference type="ARBA" id="ARBA00023136"/>
    </source>
</evidence>
<keyword evidence="5 7" id="KW-1133">Transmembrane helix</keyword>
<feature type="non-terminal residue" evidence="8">
    <location>
        <position position="1"/>
    </location>
</feature>
<evidence type="ECO:0000256" key="4">
    <source>
        <dbReference type="ARBA" id="ARBA00022692"/>
    </source>
</evidence>
<evidence type="ECO:0000256" key="7">
    <source>
        <dbReference type="RuleBase" id="RU910716"/>
    </source>
</evidence>
<protein>
    <recommendedName>
        <fullName evidence="7">XK-related protein</fullName>
    </recommendedName>
</protein>
<feature type="transmembrane region" description="Helical" evidence="7">
    <location>
        <begin position="223"/>
        <end position="241"/>
    </location>
</feature>
<feature type="transmembrane region" description="Helical" evidence="7">
    <location>
        <begin position="73"/>
        <end position="98"/>
    </location>
</feature>
<feature type="transmembrane region" description="Helical" evidence="7">
    <location>
        <begin position="313"/>
        <end position="336"/>
    </location>
</feature>
<keyword evidence="3" id="KW-1003">Cell membrane</keyword>
<keyword evidence="6 7" id="KW-0472">Membrane</keyword>
<evidence type="ECO:0000256" key="3">
    <source>
        <dbReference type="ARBA" id="ARBA00022475"/>
    </source>
</evidence>
<comment type="similarity">
    <text evidence="2 7">Belongs to the XK family.</text>
</comment>
<comment type="subcellular location">
    <subcellularLocation>
        <location evidence="1">Cell membrane</location>
        <topology evidence="1">Multi-pass membrane protein</topology>
    </subcellularLocation>
    <subcellularLocation>
        <location evidence="7">Membrane</location>
        <topology evidence="7">Multi-pass membrane protein</topology>
    </subcellularLocation>
</comment>
<reference evidence="8" key="1">
    <citation type="submission" date="2018-07" db="EMBL/GenBank/DDBJ databases">
        <title>Comparative genomics of catfishes provides insights into carnivory and benthic adaptation.</title>
        <authorList>
            <person name="Zhang Y."/>
            <person name="Wang D."/>
            <person name="Peng Z."/>
            <person name="Zheng S."/>
            <person name="Shao F."/>
            <person name="Tao W."/>
        </authorList>
    </citation>
    <scope>NUCLEOTIDE SEQUENCE</scope>
    <source>
        <strain evidence="8">Chongqing</strain>
    </source>
</reference>
<evidence type="ECO:0000313" key="8">
    <source>
        <dbReference type="EMBL" id="KAI5621712.1"/>
    </source>
</evidence>
<dbReference type="PANTHER" id="PTHR16024">
    <property type="entry name" value="XK-RELATED PROTEIN"/>
    <property type="match status" value="1"/>
</dbReference>
<dbReference type="EMBL" id="MU551630">
    <property type="protein sequence ID" value="KAI5621712.1"/>
    <property type="molecule type" value="Genomic_DNA"/>
</dbReference>
<dbReference type="InterPro" id="IPR018629">
    <property type="entry name" value="XK-rel"/>
</dbReference>
<gene>
    <name evidence="8" type="ORF">C0J50_18769</name>
</gene>
<name>A0AAD5AUD2_SILAS</name>
<organism evidence="8 9">
    <name type="scientific">Silurus asotus</name>
    <name type="common">Amur catfish</name>
    <name type="synonym">Parasilurus asotus</name>
    <dbReference type="NCBI Taxonomy" id="30991"/>
    <lineage>
        <taxon>Eukaryota</taxon>
        <taxon>Metazoa</taxon>
        <taxon>Chordata</taxon>
        <taxon>Craniata</taxon>
        <taxon>Vertebrata</taxon>
        <taxon>Euteleostomi</taxon>
        <taxon>Actinopterygii</taxon>
        <taxon>Neopterygii</taxon>
        <taxon>Teleostei</taxon>
        <taxon>Ostariophysi</taxon>
        <taxon>Siluriformes</taxon>
        <taxon>Siluridae</taxon>
        <taxon>Silurus</taxon>
    </lineage>
</organism>
<evidence type="ECO:0000256" key="2">
    <source>
        <dbReference type="ARBA" id="ARBA00008789"/>
    </source>
</evidence>
<dbReference type="GO" id="GO:0005886">
    <property type="term" value="C:plasma membrane"/>
    <property type="evidence" value="ECO:0007669"/>
    <property type="project" value="UniProtKB-SubCell"/>
</dbReference>
<feature type="non-terminal residue" evidence="8">
    <location>
        <position position="342"/>
    </location>
</feature>
<dbReference type="PANTHER" id="PTHR16024:SF19">
    <property type="entry name" value="XK-RELATED PROTEIN"/>
    <property type="match status" value="1"/>
</dbReference>
<evidence type="ECO:0000313" key="9">
    <source>
        <dbReference type="Proteomes" id="UP001205998"/>
    </source>
</evidence>
<dbReference type="GO" id="GO:0070782">
    <property type="term" value="P:phosphatidylserine exposure on apoptotic cell surface"/>
    <property type="evidence" value="ECO:0007669"/>
    <property type="project" value="TreeGrafter"/>
</dbReference>
<dbReference type="GO" id="GO:0043652">
    <property type="term" value="P:engulfment of apoptotic cell"/>
    <property type="evidence" value="ECO:0007669"/>
    <property type="project" value="TreeGrafter"/>
</dbReference>
<feature type="transmembrane region" description="Helical" evidence="7">
    <location>
        <begin position="282"/>
        <end position="301"/>
    </location>
</feature>
<keyword evidence="9" id="KW-1185">Reference proteome</keyword>
<feature type="transmembrane region" description="Helical" evidence="7">
    <location>
        <begin position="6"/>
        <end position="24"/>
    </location>
</feature>
<accession>A0AAD5AUD2</accession>
<evidence type="ECO:0000256" key="5">
    <source>
        <dbReference type="ARBA" id="ARBA00022989"/>
    </source>
</evidence>
<proteinExistence type="inferred from homology"/>
<dbReference type="Proteomes" id="UP001205998">
    <property type="component" value="Unassembled WGS sequence"/>
</dbReference>
<dbReference type="GO" id="GO:1902742">
    <property type="term" value="P:apoptotic process involved in development"/>
    <property type="evidence" value="ECO:0007669"/>
    <property type="project" value="TreeGrafter"/>
</dbReference>
<dbReference type="InterPro" id="IPR050895">
    <property type="entry name" value="XK-related_scramblase"/>
</dbReference>
<feature type="transmembrane region" description="Helical" evidence="7">
    <location>
        <begin position="153"/>
        <end position="175"/>
    </location>
</feature>
<keyword evidence="4 7" id="KW-0812">Transmembrane</keyword>
<feature type="transmembrane region" description="Helical" evidence="7">
    <location>
        <begin position="31"/>
        <end position="53"/>
    </location>
</feature>
<sequence>FSVLSLLLFLVDIALDLWAIVSFYEEQKYFSMGLLVCILLSSSVLLQIYSWIWYTDSSKNLKTNVEEFISRPWLMNIVHIFQLGVFTRFVLLLSFYIARKISGKKCKLGEPLKKRLSVYLNQDLSMLRLFEAFSESAPQLVLMVTLIMEMPKLHFFTVIKIFASLSSISITMLSYHCFMLSFLFEKFKMGWISSVIYFLWNLLLIGSRIVCVSLFASVLPCYIAAHLLSLWMLLFLWAWWQNTDFMDSKPGEWLYRATVGLIWYFSWFNVTSGNTGRIGIIYHVVMVMDMMLLVGLWWWRITVELARLSPIPFNPYIVIALLMFSYIIGILLKLVYHWKLHP</sequence>
<comment type="caution">
    <text evidence="8">The sequence shown here is derived from an EMBL/GenBank/DDBJ whole genome shotgun (WGS) entry which is preliminary data.</text>
</comment>
<dbReference type="Pfam" id="PF09815">
    <property type="entry name" value="XK-related"/>
    <property type="match status" value="1"/>
</dbReference>
<feature type="transmembrane region" description="Helical" evidence="7">
    <location>
        <begin position="253"/>
        <end position="270"/>
    </location>
</feature>
<feature type="transmembrane region" description="Helical" evidence="7">
    <location>
        <begin position="195"/>
        <end position="216"/>
    </location>
</feature>